<dbReference type="GO" id="GO:0046872">
    <property type="term" value="F:metal ion binding"/>
    <property type="evidence" value="ECO:0007669"/>
    <property type="project" value="UniProtKB-KW"/>
</dbReference>
<comment type="similarity">
    <text evidence="2 10">Belongs to the DNA/RNA non-specific endonuclease family.</text>
</comment>
<evidence type="ECO:0000259" key="12">
    <source>
        <dbReference type="SMART" id="SM00892"/>
    </source>
</evidence>
<dbReference type="InterPro" id="IPR044929">
    <property type="entry name" value="DNA/RNA_non-sp_Endonuclease_sf"/>
</dbReference>
<dbReference type="SUPFAM" id="SSF54060">
    <property type="entry name" value="His-Me finger endonucleases"/>
    <property type="match status" value="1"/>
</dbReference>
<dbReference type="PANTHER" id="PTHR13966">
    <property type="entry name" value="ENDONUCLEASE RELATED"/>
    <property type="match status" value="1"/>
</dbReference>
<dbReference type="GO" id="GO:0005743">
    <property type="term" value="C:mitochondrial inner membrane"/>
    <property type="evidence" value="ECO:0007669"/>
    <property type="project" value="TreeGrafter"/>
</dbReference>
<evidence type="ECO:0000256" key="3">
    <source>
        <dbReference type="ARBA" id="ARBA00022722"/>
    </source>
</evidence>
<dbReference type="OrthoDB" id="5418055at2759"/>
<dbReference type="Pfam" id="PF01223">
    <property type="entry name" value="Endonuclease_NS"/>
    <property type="match status" value="1"/>
</dbReference>
<dbReference type="GO" id="GO:0005634">
    <property type="term" value="C:nucleus"/>
    <property type="evidence" value="ECO:0007669"/>
    <property type="project" value="TreeGrafter"/>
</dbReference>
<evidence type="ECO:0000256" key="8">
    <source>
        <dbReference type="PIRSR" id="PIRSR640255-1"/>
    </source>
</evidence>
<evidence type="ECO:0000256" key="9">
    <source>
        <dbReference type="PIRSR" id="PIRSR640255-2"/>
    </source>
</evidence>
<comment type="cofactor">
    <cofactor evidence="1 10">
        <name>Mg(2+)</name>
        <dbReference type="ChEBI" id="CHEBI:18420"/>
    </cofactor>
</comment>
<sequence length="183" mass="21590">MKFGFPSLDQVRSFDNFVLSYDRRNRNAQWVFEHIKPEHVMKNENIKRGKSEFMEDNTIHKFFRATNSDFKNSGYDRGHLAAAANHRHTQKAMDQTFTLSNISPQVGNGFNRDAWNDLEKYVRAKARQNRNVYCCTGPLYLPRQLPSLGGHIKECLDSCRYYMFMHTNKQLTTRKRWQSVCEV</sequence>
<keyword evidence="14" id="KW-1185">Reference proteome</keyword>
<dbReference type="InterPro" id="IPR020821">
    <property type="entry name" value="ENPP1-3/EXOG-like_nuc-like"/>
</dbReference>
<dbReference type="EC" id="3.1.30.-" evidence="10"/>
<dbReference type="SMART" id="SM00477">
    <property type="entry name" value="NUC"/>
    <property type="match status" value="1"/>
</dbReference>
<dbReference type="InterPro" id="IPR040255">
    <property type="entry name" value="Non-specific_endonuclease"/>
</dbReference>
<dbReference type="AlphaFoldDB" id="A0A6J8E8G2"/>
<dbReference type="PANTHER" id="PTHR13966:SF5">
    <property type="entry name" value="ENDONUCLEASE G, MITOCHONDRIAL"/>
    <property type="match status" value="1"/>
</dbReference>
<evidence type="ECO:0000313" key="13">
    <source>
        <dbReference type="EMBL" id="CAC5417089.1"/>
    </source>
</evidence>
<dbReference type="EMBL" id="CACVKT020008728">
    <property type="protein sequence ID" value="CAC5417089.1"/>
    <property type="molecule type" value="Genomic_DNA"/>
</dbReference>
<evidence type="ECO:0000259" key="11">
    <source>
        <dbReference type="SMART" id="SM00477"/>
    </source>
</evidence>
<gene>
    <name evidence="13" type="ORF">MCOR_49643</name>
</gene>
<accession>A0A6J8E8G2</accession>
<evidence type="ECO:0000256" key="7">
    <source>
        <dbReference type="ARBA" id="ARBA00022842"/>
    </source>
</evidence>
<dbReference type="Proteomes" id="UP000507470">
    <property type="component" value="Unassembled WGS sequence"/>
</dbReference>
<keyword evidence="4 9" id="KW-0479">Metal-binding</keyword>
<keyword evidence="6 10" id="KW-0378">Hydrolase</keyword>
<dbReference type="GO" id="GO:0006309">
    <property type="term" value="P:apoptotic DNA fragmentation"/>
    <property type="evidence" value="ECO:0007669"/>
    <property type="project" value="TreeGrafter"/>
</dbReference>
<dbReference type="CDD" id="cd00091">
    <property type="entry name" value="NUC"/>
    <property type="match status" value="1"/>
</dbReference>
<dbReference type="SMART" id="SM00892">
    <property type="entry name" value="Endonuclease_NS"/>
    <property type="match status" value="1"/>
</dbReference>
<dbReference type="GO" id="GO:0000014">
    <property type="term" value="F:single-stranded DNA endodeoxyribonuclease activity"/>
    <property type="evidence" value="ECO:0007669"/>
    <property type="project" value="TreeGrafter"/>
</dbReference>
<dbReference type="GO" id="GO:0003676">
    <property type="term" value="F:nucleic acid binding"/>
    <property type="evidence" value="ECO:0007669"/>
    <property type="project" value="InterPro"/>
</dbReference>
<keyword evidence="7" id="KW-0460">Magnesium</keyword>
<reference evidence="13 14" key="1">
    <citation type="submission" date="2020-06" db="EMBL/GenBank/DDBJ databases">
        <authorList>
            <person name="Li R."/>
            <person name="Bekaert M."/>
        </authorList>
    </citation>
    <scope>NUCLEOTIDE SEQUENCE [LARGE SCALE GENOMIC DNA]</scope>
    <source>
        <strain evidence="14">wild</strain>
    </source>
</reference>
<feature type="binding site" evidence="9">
    <location>
        <position position="111"/>
    </location>
    <ligand>
        <name>Mg(2+)</name>
        <dbReference type="ChEBI" id="CHEBI:18420"/>
        <note>catalytic</note>
    </ligand>
</feature>
<keyword evidence="3 10" id="KW-0540">Nuclease</keyword>
<keyword evidence="5 10" id="KW-0255">Endonuclease</keyword>
<evidence type="ECO:0000256" key="2">
    <source>
        <dbReference type="ARBA" id="ARBA00010052"/>
    </source>
</evidence>
<feature type="domain" description="ENPP1-3/EXOG-like endonuclease/phosphodiesterase" evidence="11">
    <location>
        <begin position="14"/>
        <end position="179"/>
    </location>
</feature>
<dbReference type="InterPro" id="IPR001604">
    <property type="entry name" value="Endo_G_ENPP1-like_dom"/>
</dbReference>
<dbReference type="Gene3D" id="3.40.570.10">
    <property type="entry name" value="Extracellular Endonuclease, subunit A"/>
    <property type="match status" value="1"/>
</dbReference>
<proteinExistence type="inferred from homology"/>
<evidence type="ECO:0000256" key="5">
    <source>
        <dbReference type="ARBA" id="ARBA00022759"/>
    </source>
</evidence>
<feature type="active site" description="Proton acceptor" evidence="8">
    <location>
        <position position="79"/>
    </location>
</feature>
<dbReference type="PROSITE" id="PS01070">
    <property type="entry name" value="NUCLEASE_NON_SPEC"/>
    <property type="match status" value="1"/>
</dbReference>
<name>A0A6J8E8G2_MYTCO</name>
<dbReference type="InterPro" id="IPR044925">
    <property type="entry name" value="His-Me_finger_sf"/>
</dbReference>
<evidence type="ECO:0000256" key="1">
    <source>
        <dbReference type="ARBA" id="ARBA00001946"/>
    </source>
</evidence>
<dbReference type="InterPro" id="IPR018524">
    <property type="entry name" value="DNA/RNA_endonuclease_AS"/>
</dbReference>
<evidence type="ECO:0000313" key="14">
    <source>
        <dbReference type="Proteomes" id="UP000507470"/>
    </source>
</evidence>
<protein>
    <recommendedName>
        <fullName evidence="10">Endonuclease</fullName>
        <ecNumber evidence="10">3.1.30.-</ecNumber>
    </recommendedName>
</protein>
<evidence type="ECO:0000256" key="6">
    <source>
        <dbReference type="ARBA" id="ARBA00022801"/>
    </source>
</evidence>
<feature type="domain" description="DNA/RNA non-specific endonuclease/pyrophosphatase/phosphodiesterase" evidence="12">
    <location>
        <begin position="13"/>
        <end position="183"/>
    </location>
</feature>
<evidence type="ECO:0000256" key="4">
    <source>
        <dbReference type="ARBA" id="ARBA00022723"/>
    </source>
</evidence>
<dbReference type="GO" id="GO:0004521">
    <property type="term" value="F:RNA endonuclease activity"/>
    <property type="evidence" value="ECO:0007669"/>
    <property type="project" value="TreeGrafter"/>
</dbReference>
<organism evidence="13 14">
    <name type="scientific">Mytilus coruscus</name>
    <name type="common">Sea mussel</name>
    <dbReference type="NCBI Taxonomy" id="42192"/>
    <lineage>
        <taxon>Eukaryota</taxon>
        <taxon>Metazoa</taxon>
        <taxon>Spiralia</taxon>
        <taxon>Lophotrochozoa</taxon>
        <taxon>Mollusca</taxon>
        <taxon>Bivalvia</taxon>
        <taxon>Autobranchia</taxon>
        <taxon>Pteriomorphia</taxon>
        <taxon>Mytilida</taxon>
        <taxon>Mytiloidea</taxon>
        <taxon>Mytilidae</taxon>
        <taxon>Mytilinae</taxon>
        <taxon>Mytilus</taxon>
    </lineage>
</organism>
<evidence type="ECO:0000256" key="10">
    <source>
        <dbReference type="RuleBase" id="RU366055"/>
    </source>
</evidence>